<dbReference type="EMBL" id="CAVMBE010000025">
    <property type="protein sequence ID" value="CAK4013997.1"/>
    <property type="molecule type" value="Genomic_DNA"/>
</dbReference>
<feature type="domain" description="AAA+ ATPase" evidence="11">
    <location>
        <begin position="163"/>
        <end position="280"/>
    </location>
</feature>
<dbReference type="InterPro" id="IPR008921">
    <property type="entry name" value="DNA_pol3_clamp-load_cplx_C"/>
</dbReference>
<dbReference type="GO" id="GO:0003677">
    <property type="term" value="F:DNA binding"/>
    <property type="evidence" value="ECO:0007669"/>
    <property type="project" value="InterPro"/>
</dbReference>
<dbReference type="FunFam" id="1.20.272.10:FF:000001">
    <property type="entry name" value="Putative AAA family ATPase"/>
    <property type="match status" value="1"/>
</dbReference>
<dbReference type="PANTHER" id="PTHR13779:SF7">
    <property type="entry name" value="ATPASE WRNIP1"/>
    <property type="match status" value="1"/>
</dbReference>
<dbReference type="GO" id="GO:0006271">
    <property type="term" value="P:DNA strand elongation involved in DNA replication"/>
    <property type="evidence" value="ECO:0007669"/>
    <property type="project" value="UniProtKB-ARBA"/>
</dbReference>
<dbReference type="InterPro" id="IPR027417">
    <property type="entry name" value="P-loop_NTPase"/>
</dbReference>
<keyword evidence="8" id="KW-0067">ATP-binding</keyword>
<reference evidence="13" key="1">
    <citation type="submission" date="2023-11" db="EMBL/GenBank/DDBJ databases">
        <authorList>
            <person name="Alioto T."/>
            <person name="Alioto T."/>
            <person name="Gomez Garrido J."/>
        </authorList>
    </citation>
    <scope>NUCLEOTIDE SEQUENCE</scope>
</reference>
<dbReference type="SUPFAM" id="SSF48019">
    <property type="entry name" value="post-AAA+ oligomerization domain-like"/>
    <property type="match status" value="1"/>
</dbReference>
<dbReference type="FunFam" id="3.40.50.300:FF:000137">
    <property type="entry name" value="Replication-associated recombination protein A"/>
    <property type="match status" value="1"/>
</dbReference>
<dbReference type="GO" id="GO:0017116">
    <property type="term" value="F:single-stranded DNA helicase activity"/>
    <property type="evidence" value="ECO:0007669"/>
    <property type="project" value="TreeGrafter"/>
</dbReference>
<dbReference type="GO" id="GO:0008047">
    <property type="term" value="F:enzyme activator activity"/>
    <property type="evidence" value="ECO:0007669"/>
    <property type="project" value="TreeGrafter"/>
</dbReference>
<dbReference type="Pfam" id="PF00004">
    <property type="entry name" value="AAA"/>
    <property type="match status" value="1"/>
</dbReference>
<evidence type="ECO:0000259" key="12">
    <source>
        <dbReference type="SMART" id="SM00734"/>
    </source>
</evidence>
<dbReference type="InterPro" id="IPR021886">
    <property type="entry name" value="MgsA_C"/>
</dbReference>
<evidence type="ECO:0000256" key="10">
    <source>
        <dbReference type="SAM" id="MobiDB-lite"/>
    </source>
</evidence>
<dbReference type="GO" id="GO:0008270">
    <property type="term" value="F:zinc ion binding"/>
    <property type="evidence" value="ECO:0007669"/>
    <property type="project" value="UniProtKB-KW"/>
</dbReference>
<dbReference type="Pfam" id="PF12002">
    <property type="entry name" value="MgsA_C"/>
    <property type="match status" value="1"/>
</dbReference>
<evidence type="ECO:0000313" key="14">
    <source>
        <dbReference type="Proteomes" id="UP001296104"/>
    </source>
</evidence>
<gene>
    <name evidence="13" type="ORF">LECACI_7A004523</name>
</gene>
<dbReference type="SUPFAM" id="SSF52540">
    <property type="entry name" value="P-loop containing nucleoside triphosphate hydrolases"/>
    <property type="match status" value="1"/>
</dbReference>
<dbReference type="InterPro" id="IPR032423">
    <property type="entry name" value="AAA_assoc_2"/>
</dbReference>
<organism evidence="13 14">
    <name type="scientific">Lecanosticta acicola</name>
    <dbReference type="NCBI Taxonomy" id="111012"/>
    <lineage>
        <taxon>Eukaryota</taxon>
        <taxon>Fungi</taxon>
        <taxon>Dikarya</taxon>
        <taxon>Ascomycota</taxon>
        <taxon>Pezizomycotina</taxon>
        <taxon>Dothideomycetes</taxon>
        <taxon>Dothideomycetidae</taxon>
        <taxon>Mycosphaerellales</taxon>
        <taxon>Mycosphaerellaceae</taxon>
        <taxon>Lecanosticta</taxon>
    </lineage>
</organism>
<dbReference type="InterPro" id="IPR003593">
    <property type="entry name" value="AAA+_ATPase"/>
</dbReference>
<feature type="compositionally biased region" description="Polar residues" evidence="10">
    <location>
        <begin position="68"/>
        <end position="81"/>
    </location>
</feature>
<dbReference type="SMART" id="SM00382">
    <property type="entry name" value="AAA"/>
    <property type="match status" value="1"/>
</dbReference>
<evidence type="ECO:0000256" key="1">
    <source>
        <dbReference type="ARBA" id="ARBA00008959"/>
    </source>
</evidence>
<keyword evidence="14" id="KW-1185">Reference proteome</keyword>
<feature type="region of interest" description="Disordered" evidence="10">
    <location>
        <begin position="10"/>
        <end position="130"/>
    </location>
</feature>
<name>A0AAI9EAW1_9PEZI</name>
<evidence type="ECO:0000256" key="4">
    <source>
        <dbReference type="ARBA" id="ARBA00022741"/>
    </source>
</evidence>
<dbReference type="Gene3D" id="1.10.3710.10">
    <property type="entry name" value="DNA polymerase III clamp loader subunits, C-terminal domain"/>
    <property type="match status" value="1"/>
</dbReference>
<evidence type="ECO:0000256" key="2">
    <source>
        <dbReference type="ARBA" id="ARBA00022705"/>
    </source>
</evidence>
<dbReference type="InterPro" id="IPR006642">
    <property type="entry name" value="Rad18_UBZ4"/>
</dbReference>
<sequence>MVACPICEKPVKEPDINNHIDSQCKSFIDDPGAPPSTQADGPKAKNAKAAGFFTPATKKNASFKAEDTSSPLAPASSTQATRPKPSFATFPSTAPAKRTREDEDEAREEKSQPKSAVPIPNKKQKNAHAPLAERMRPQSLDEVAGQELVGPNGVLRNLIVTDRVPSMILWGGPGTGKTTIARLIAQTAGTRFVEINSTSSGVAECKKLFAEAKNELGLTGRKTIIFCDEIHRFSKSQQDVFLGPVEAGQVTLIGATTENPSFKVVNALLSRCRTMTLAKLTNEDIFGILKRALSREVLCLPTPSPSPSSDGRSEDAVNTQGSSLHLLTEDDYALVRYLAAFADGDARTGLNLLELALDLCQKPSVTAEDIKKSLTQTLVYDRAGDQHYDTISAFHKSVRGSNADATLYYLARMLQSGEDPLYIARRMVVIASEDVGLADNSMLSLATATYTAAEKIGMPECRINLAHCAVALAMAPKSVRAYRGLNEAYLALNEPGVAGLPVPVHLRNAPTRLMKEMGYGKEYKYNPDYVEGRVMQDYLPEKLEGRAFLGTKDLGSKVDPEVAELDEQLRHAEEYEGGDEVLLNPDGD</sequence>
<keyword evidence="9" id="KW-0234">DNA repair</keyword>
<evidence type="ECO:0000256" key="7">
    <source>
        <dbReference type="ARBA" id="ARBA00022833"/>
    </source>
</evidence>
<dbReference type="PANTHER" id="PTHR13779">
    <property type="entry name" value="WERNER HELICASE-INTERACTING PROTEIN 1 FAMILY MEMBER"/>
    <property type="match status" value="1"/>
</dbReference>
<dbReference type="Pfam" id="PF16193">
    <property type="entry name" value="AAA_assoc_2"/>
    <property type="match status" value="1"/>
</dbReference>
<protein>
    <submittedName>
        <fullName evidence="13">DNA-dependent ATPase MGS1</fullName>
    </submittedName>
</protein>
<dbReference type="CDD" id="cd00009">
    <property type="entry name" value="AAA"/>
    <property type="match status" value="1"/>
</dbReference>
<dbReference type="GO" id="GO:0005634">
    <property type="term" value="C:nucleus"/>
    <property type="evidence" value="ECO:0007669"/>
    <property type="project" value="TreeGrafter"/>
</dbReference>
<dbReference type="GO" id="GO:0016887">
    <property type="term" value="F:ATP hydrolysis activity"/>
    <property type="evidence" value="ECO:0007669"/>
    <property type="project" value="InterPro"/>
</dbReference>
<keyword evidence="4" id="KW-0547">Nucleotide-binding</keyword>
<dbReference type="FunFam" id="1.10.3710.10:FF:000005">
    <property type="entry name" value="AAA family ATPase, putative"/>
    <property type="match status" value="1"/>
</dbReference>
<dbReference type="Gene3D" id="1.20.272.10">
    <property type="match status" value="1"/>
</dbReference>
<dbReference type="SMART" id="SM00734">
    <property type="entry name" value="ZnF_Rad18"/>
    <property type="match status" value="1"/>
</dbReference>
<keyword evidence="5" id="KW-0227">DNA damage</keyword>
<comment type="caution">
    <text evidence="13">The sequence shown here is derived from an EMBL/GenBank/DDBJ whole genome shotgun (WGS) entry which is preliminary data.</text>
</comment>
<evidence type="ECO:0000259" key="11">
    <source>
        <dbReference type="SMART" id="SM00382"/>
    </source>
</evidence>
<feature type="domain" description="UBZ4-type" evidence="12">
    <location>
        <begin position="1"/>
        <end position="25"/>
    </location>
</feature>
<dbReference type="AlphaFoldDB" id="A0AAI9EAW1"/>
<keyword evidence="6" id="KW-0863">Zinc-finger</keyword>
<evidence type="ECO:0000256" key="5">
    <source>
        <dbReference type="ARBA" id="ARBA00022763"/>
    </source>
</evidence>
<evidence type="ECO:0000256" key="6">
    <source>
        <dbReference type="ARBA" id="ARBA00022771"/>
    </source>
</evidence>
<comment type="similarity">
    <text evidence="1">Belongs to the AAA ATPase family. RarA/MGS1/WRNIP1 subfamily.</text>
</comment>
<keyword evidence="3" id="KW-0479">Metal-binding</keyword>
<dbReference type="InterPro" id="IPR051314">
    <property type="entry name" value="AAA_ATPase_RarA/MGS1/WRNIP1"/>
</dbReference>
<dbReference type="GO" id="GO:0005524">
    <property type="term" value="F:ATP binding"/>
    <property type="evidence" value="ECO:0007669"/>
    <property type="project" value="UniProtKB-KW"/>
</dbReference>
<evidence type="ECO:0000256" key="8">
    <source>
        <dbReference type="ARBA" id="ARBA00022840"/>
    </source>
</evidence>
<accession>A0AAI9EAW1</accession>
<keyword evidence="2" id="KW-0235">DNA replication</keyword>
<proteinExistence type="inferred from homology"/>
<evidence type="ECO:0000313" key="13">
    <source>
        <dbReference type="EMBL" id="CAK4013997.1"/>
    </source>
</evidence>
<evidence type="ECO:0000256" key="3">
    <source>
        <dbReference type="ARBA" id="ARBA00022723"/>
    </source>
</evidence>
<evidence type="ECO:0000256" key="9">
    <source>
        <dbReference type="ARBA" id="ARBA00023204"/>
    </source>
</evidence>
<keyword evidence="7" id="KW-0862">Zinc</keyword>
<dbReference type="Gene3D" id="3.40.50.300">
    <property type="entry name" value="P-loop containing nucleotide triphosphate hydrolases"/>
    <property type="match status" value="1"/>
</dbReference>
<dbReference type="InterPro" id="IPR003959">
    <property type="entry name" value="ATPase_AAA_core"/>
</dbReference>
<dbReference type="GO" id="GO:0000731">
    <property type="term" value="P:DNA synthesis involved in DNA repair"/>
    <property type="evidence" value="ECO:0007669"/>
    <property type="project" value="TreeGrafter"/>
</dbReference>
<dbReference type="Proteomes" id="UP001296104">
    <property type="component" value="Unassembled WGS sequence"/>
</dbReference>
<dbReference type="Gene3D" id="1.10.8.60">
    <property type="match status" value="1"/>
</dbReference>